<dbReference type="PROSITE" id="PS51318">
    <property type="entry name" value="TAT"/>
    <property type="match status" value="1"/>
</dbReference>
<dbReference type="Proteomes" id="UP000675747">
    <property type="component" value="Unassembled WGS sequence"/>
</dbReference>
<comment type="caution">
    <text evidence="3">The sequence shown here is derived from an EMBL/GenBank/DDBJ whole genome shotgun (WGS) entry which is preliminary data.</text>
</comment>
<dbReference type="GO" id="GO:0016491">
    <property type="term" value="F:oxidoreductase activity"/>
    <property type="evidence" value="ECO:0007669"/>
    <property type="project" value="UniProtKB-KW"/>
</dbReference>
<name>A0A8J8AWJ4_9GAMM</name>
<evidence type="ECO:0000256" key="2">
    <source>
        <dbReference type="ARBA" id="ARBA00023002"/>
    </source>
</evidence>
<dbReference type="RefSeq" id="WP_211925047.1">
    <property type="nucleotide sequence ID" value="NZ_JAGQFT020000004.1"/>
</dbReference>
<dbReference type="PRINTS" id="PR00081">
    <property type="entry name" value="GDHRDH"/>
</dbReference>
<dbReference type="InterPro" id="IPR006311">
    <property type="entry name" value="TAT_signal"/>
</dbReference>
<dbReference type="Pfam" id="PF00106">
    <property type="entry name" value="adh_short"/>
    <property type="match status" value="1"/>
</dbReference>
<accession>A0A8J8AWJ4</accession>
<evidence type="ECO:0000313" key="5">
    <source>
        <dbReference type="Proteomes" id="UP000675747"/>
    </source>
</evidence>
<gene>
    <name evidence="4" type="ORF">KB893_007240</name>
    <name evidence="3" type="ORF">KB893_00895</name>
</gene>
<dbReference type="SUPFAM" id="SSF51735">
    <property type="entry name" value="NAD(P)-binding Rossmann-fold domains"/>
    <property type="match status" value="1"/>
</dbReference>
<dbReference type="PANTHER" id="PTHR24320:SF148">
    <property type="entry name" value="NAD(P)-BINDING ROSSMANN-FOLD SUPERFAMILY PROTEIN"/>
    <property type="match status" value="1"/>
</dbReference>
<evidence type="ECO:0000313" key="3">
    <source>
        <dbReference type="EMBL" id="MBR0561080.1"/>
    </source>
</evidence>
<dbReference type="Gene3D" id="3.40.50.720">
    <property type="entry name" value="NAD(P)-binding Rossmann-like Domain"/>
    <property type="match status" value="1"/>
</dbReference>
<dbReference type="PANTHER" id="PTHR24320">
    <property type="entry name" value="RETINOL DEHYDROGENASE"/>
    <property type="match status" value="1"/>
</dbReference>
<sequence length="320" mass="33300">MVLETRRRLVQGALLAALAPRLARSHDAAPARASGPGSTAEEVTRGLDLGGRTAVVTGCNSGIGYETMRVLALRGAHVIGTARSAEKGAAACASVAGRATPVVLELSDFDSVVACAERIEAMDVPVDMLVCNAGIVLGGLEQVRGLEKQFVVNHLGHFLLVRRLLARVLAAPQGRVVVLGSGDHARAPEGGIQFGRLSGEGWADRGYSHSKLANGLFSLELAHRLAGTGATSNCVTPGHTRTDILRSVGDGYRADAQTPAQGAATPCYVATHPALARVSGTYFRDCAPAQPSALQTDRAMAARLWQVSEELVRGFLGPAA</sequence>
<reference evidence="4 5" key="1">
    <citation type="journal article" date="2021" name="Microbiol. Resour. Announc.">
        <title>Draft Genome Sequence of Coralloluteibacterium stylophorae LMG 29479T.</title>
        <authorList>
            <person name="Karlyshev A.V."/>
            <person name="Kudryashova E.B."/>
            <person name="Ariskina E.V."/>
            <person name="Conroy A.P."/>
            <person name="Abidueva E.Y."/>
        </authorList>
    </citation>
    <scope>NUCLEOTIDE SEQUENCE [LARGE SCALE GENOMIC DNA]</scope>
    <source>
        <strain evidence="4 5">LMG 29479</strain>
    </source>
</reference>
<dbReference type="EMBL" id="JAGQFT010000002">
    <property type="protein sequence ID" value="MBR0561080.1"/>
    <property type="molecule type" value="Genomic_DNA"/>
</dbReference>
<keyword evidence="5" id="KW-1185">Reference proteome</keyword>
<keyword evidence="2" id="KW-0560">Oxidoreductase</keyword>
<dbReference type="InterPro" id="IPR002347">
    <property type="entry name" value="SDR_fam"/>
</dbReference>
<reference evidence="3" key="2">
    <citation type="submission" date="2021-04" db="EMBL/GenBank/DDBJ databases">
        <authorList>
            <person name="Karlyshev A.V."/>
        </authorList>
    </citation>
    <scope>NUCLEOTIDE SEQUENCE</scope>
    <source>
        <strain evidence="3">LMG 29479</strain>
    </source>
</reference>
<comment type="similarity">
    <text evidence="1">Belongs to the short-chain dehydrogenases/reductases (SDR) family.</text>
</comment>
<evidence type="ECO:0000313" key="4">
    <source>
        <dbReference type="EMBL" id="MBS7456926.1"/>
    </source>
</evidence>
<proteinExistence type="inferred from homology"/>
<protein>
    <submittedName>
        <fullName evidence="3">SDR family NAD(P)-dependent oxidoreductase</fullName>
    </submittedName>
</protein>
<dbReference type="AlphaFoldDB" id="A0A8J8AWJ4"/>
<evidence type="ECO:0000256" key="1">
    <source>
        <dbReference type="ARBA" id="ARBA00006484"/>
    </source>
</evidence>
<dbReference type="EMBL" id="JAGQFT020000004">
    <property type="protein sequence ID" value="MBS7456926.1"/>
    <property type="molecule type" value="Genomic_DNA"/>
</dbReference>
<organism evidence="3">
    <name type="scientific">Coralloluteibacterium stylophorae</name>
    <dbReference type="NCBI Taxonomy" id="1776034"/>
    <lineage>
        <taxon>Bacteria</taxon>
        <taxon>Pseudomonadati</taxon>
        <taxon>Pseudomonadota</taxon>
        <taxon>Gammaproteobacteria</taxon>
        <taxon>Lysobacterales</taxon>
        <taxon>Lysobacteraceae</taxon>
        <taxon>Coralloluteibacterium</taxon>
    </lineage>
</organism>
<dbReference type="InterPro" id="IPR036291">
    <property type="entry name" value="NAD(P)-bd_dom_sf"/>
</dbReference>